<dbReference type="InterPro" id="IPR000719">
    <property type="entry name" value="Prot_kinase_dom"/>
</dbReference>
<keyword evidence="1" id="KW-0723">Serine/threonine-protein kinase</keyword>
<reference evidence="8 9" key="1">
    <citation type="journal article" date="2009" name="Science">
        <title>Green evolution and dynamic adaptations revealed by genomes of the marine picoeukaryotes Micromonas.</title>
        <authorList>
            <person name="Worden A.Z."/>
            <person name="Lee J.H."/>
            <person name="Mock T."/>
            <person name="Rouze P."/>
            <person name="Simmons M.P."/>
            <person name="Aerts A.L."/>
            <person name="Allen A.E."/>
            <person name="Cuvelier M.L."/>
            <person name="Derelle E."/>
            <person name="Everett M.V."/>
            <person name="Foulon E."/>
            <person name="Grimwood J."/>
            <person name="Gundlach H."/>
            <person name="Henrissat B."/>
            <person name="Napoli C."/>
            <person name="McDonald S.M."/>
            <person name="Parker M.S."/>
            <person name="Rombauts S."/>
            <person name="Salamov A."/>
            <person name="Von Dassow P."/>
            <person name="Badger J.H."/>
            <person name="Coutinho P.M."/>
            <person name="Demir E."/>
            <person name="Dubchak I."/>
            <person name="Gentemann C."/>
            <person name="Eikrem W."/>
            <person name="Gready J.E."/>
            <person name="John U."/>
            <person name="Lanier W."/>
            <person name="Lindquist E.A."/>
            <person name="Lucas S."/>
            <person name="Mayer K.F."/>
            <person name="Moreau H."/>
            <person name="Not F."/>
            <person name="Otillar R."/>
            <person name="Panaud O."/>
            <person name="Pangilinan J."/>
            <person name="Paulsen I."/>
            <person name="Piegu B."/>
            <person name="Poliakov A."/>
            <person name="Robbens S."/>
            <person name="Schmutz J."/>
            <person name="Toulza E."/>
            <person name="Wyss T."/>
            <person name="Zelensky A."/>
            <person name="Zhou K."/>
            <person name="Armbrust E.V."/>
            <person name="Bhattacharya D."/>
            <person name="Goodenough U.W."/>
            <person name="Van de Peer Y."/>
            <person name="Grigoriev I.V."/>
        </authorList>
    </citation>
    <scope>NUCLEOTIDE SEQUENCE [LARGE SCALE GENOMIC DNA]</scope>
    <source>
        <strain evidence="9">RCC299 / NOUM17</strain>
    </source>
</reference>
<dbReference type="GO" id="GO:0004691">
    <property type="term" value="F:cAMP-dependent protein kinase activity"/>
    <property type="evidence" value="ECO:0007669"/>
    <property type="project" value="TreeGrafter"/>
</dbReference>
<keyword evidence="4" id="KW-0547">Nucleotide-binding</keyword>
<dbReference type="RefSeq" id="XP_002502939.1">
    <property type="nucleotide sequence ID" value="XM_002502893.1"/>
</dbReference>
<evidence type="ECO:0000259" key="7">
    <source>
        <dbReference type="PROSITE" id="PS50011"/>
    </source>
</evidence>
<dbReference type="AlphaFoldDB" id="C1E8R1"/>
<name>C1E8R1_MICCC</name>
<evidence type="ECO:0000256" key="4">
    <source>
        <dbReference type="ARBA" id="ARBA00022741"/>
    </source>
</evidence>
<evidence type="ECO:0000313" key="9">
    <source>
        <dbReference type="Proteomes" id="UP000002009"/>
    </source>
</evidence>
<evidence type="ECO:0000256" key="1">
    <source>
        <dbReference type="ARBA" id="ARBA00022527"/>
    </source>
</evidence>
<evidence type="ECO:0000256" key="2">
    <source>
        <dbReference type="ARBA" id="ARBA00022553"/>
    </source>
</evidence>
<dbReference type="PANTHER" id="PTHR24353">
    <property type="entry name" value="CYCLIC NUCLEOTIDE-DEPENDENT PROTEIN KINASE"/>
    <property type="match status" value="1"/>
</dbReference>
<keyword evidence="5" id="KW-0418">Kinase</keyword>
<protein>
    <recommendedName>
        <fullName evidence="7">Protein kinase domain-containing protein</fullName>
    </recommendedName>
</protein>
<dbReference type="OMA" id="HAFFHER"/>
<feature type="domain" description="Protein kinase" evidence="7">
    <location>
        <begin position="1"/>
        <end position="209"/>
    </location>
</feature>
<dbReference type="KEGG" id="mis:MICPUN_82505"/>
<dbReference type="SUPFAM" id="SSF56112">
    <property type="entry name" value="Protein kinase-like (PK-like)"/>
    <property type="match status" value="1"/>
</dbReference>
<dbReference type="SMART" id="SM00220">
    <property type="entry name" value="S_TKc"/>
    <property type="match status" value="1"/>
</dbReference>
<evidence type="ECO:0000313" key="8">
    <source>
        <dbReference type="EMBL" id="ACO64197.1"/>
    </source>
</evidence>
<dbReference type="Pfam" id="PF00069">
    <property type="entry name" value="Pkinase"/>
    <property type="match status" value="1"/>
</dbReference>
<accession>C1E8R1</accession>
<dbReference type="Gene3D" id="1.10.510.10">
    <property type="entry name" value="Transferase(Phosphotransferase) domain 1"/>
    <property type="match status" value="1"/>
</dbReference>
<keyword evidence="9" id="KW-1185">Reference proteome</keyword>
<dbReference type="PANTHER" id="PTHR24353:SF37">
    <property type="entry name" value="CAMP-DEPENDENT PROTEIN KINASE CATALYTIC SUBUNIT PRKX"/>
    <property type="match status" value="1"/>
</dbReference>
<proteinExistence type="predicted"/>
<gene>
    <name evidence="8" type="ORF">MICPUN_82505</name>
</gene>
<dbReference type="Gene3D" id="3.30.200.20">
    <property type="entry name" value="Phosphorylase Kinase, domain 1"/>
    <property type="match status" value="1"/>
</dbReference>
<sequence>MRSFGDSPFVMQSLCSFQDSAHLYLVMDFMPGGDLFQLLVNGTEKGVFAPPAAVFYASEVLLALEYLHGRGYVYRDLKPENILIDGEGHLKLADLGFCKPLRPGERTYTTCGTSDYMAPEVMLSQGYDRSADYWAFGVLVFEMLAGYAPFQAKSDSQRHRRILTADLRFKDGFQLRAKDLVSKLCVVDTSRRLGMLSGGVDDIKRHAFFHERGKTDWAARARREATPPLMPVIRRAEEMTRGEALKSVARATAAEAPSPASDRVFSEYY</sequence>
<dbReference type="GO" id="GO:0005524">
    <property type="term" value="F:ATP binding"/>
    <property type="evidence" value="ECO:0007669"/>
    <property type="project" value="UniProtKB-KW"/>
</dbReference>
<dbReference type="InterPro" id="IPR008271">
    <property type="entry name" value="Ser/Thr_kinase_AS"/>
</dbReference>
<dbReference type="eggNOG" id="KOG0616">
    <property type="taxonomic scope" value="Eukaryota"/>
</dbReference>
<dbReference type="PROSITE" id="PS50011">
    <property type="entry name" value="PROTEIN_KINASE_DOM"/>
    <property type="match status" value="1"/>
</dbReference>
<dbReference type="Proteomes" id="UP000002009">
    <property type="component" value="Chromosome 6"/>
</dbReference>
<evidence type="ECO:0000256" key="6">
    <source>
        <dbReference type="ARBA" id="ARBA00022840"/>
    </source>
</evidence>
<dbReference type="FunFam" id="1.10.510.10:FF:000048">
    <property type="entry name" value="Protein kinase C"/>
    <property type="match status" value="1"/>
</dbReference>
<dbReference type="PROSITE" id="PS00108">
    <property type="entry name" value="PROTEIN_KINASE_ST"/>
    <property type="match status" value="1"/>
</dbReference>
<dbReference type="EMBL" id="CP001327">
    <property type="protein sequence ID" value="ACO64197.1"/>
    <property type="molecule type" value="Genomic_DNA"/>
</dbReference>
<dbReference type="InParanoid" id="C1E8R1"/>
<dbReference type="STRING" id="296587.C1E8R1"/>
<dbReference type="InterPro" id="IPR011009">
    <property type="entry name" value="Kinase-like_dom_sf"/>
</dbReference>
<evidence type="ECO:0000256" key="3">
    <source>
        <dbReference type="ARBA" id="ARBA00022679"/>
    </source>
</evidence>
<dbReference type="OrthoDB" id="497942at2759"/>
<keyword evidence="3" id="KW-0808">Transferase</keyword>
<organism evidence="8 9">
    <name type="scientific">Micromonas commoda (strain RCC299 / NOUM17 / CCMP2709)</name>
    <name type="common">Picoplanktonic green alga</name>
    <dbReference type="NCBI Taxonomy" id="296587"/>
    <lineage>
        <taxon>Eukaryota</taxon>
        <taxon>Viridiplantae</taxon>
        <taxon>Chlorophyta</taxon>
        <taxon>Mamiellophyceae</taxon>
        <taxon>Mamiellales</taxon>
        <taxon>Mamiellaceae</taxon>
        <taxon>Micromonas</taxon>
    </lineage>
</organism>
<keyword evidence="2" id="KW-0597">Phosphoprotein</keyword>
<evidence type="ECO:0000256" key="5">
    <source>
        <dbReference type="ARBA" id="ARBA00022777"/>
    </source>
</evidence>
<dbReference type="GeneID" id="8244227"/>
<keyword evidence="6" id="KW-0067">ATP-binding</keyword>
<dbReference type="GO" id="GO:0005952">
    <property type="term" value="C:cAMP-dependent protein kinase complex"/>
    <property type="evidence" value="ECO:0007669"/>
    <property type="project" value="TreeGrafter"/>
</dbReference>